<evidence type="ECO:0000313" key="2">
    <source>
        <dbReference type="Proteomes" id="UP000190341"/>
    </source>
</evidence>
<evidence type="ECO:0000313" key="1">
    <source>
        <dbReference type="EMBL" id="SKC48808.1"/>
    </source>
</evidence>
<evidence type="ECO:0008006" key="3">
    <source>
        <dbReference type="Google" id="ProtNLM"/>
    </source>
</evidence>
<organism evidence="1 2">
    <name type="scientific">Pseudoxanthomonas indica</name>
    <dbReference type="NCBI Taxonomy" id="428993"/>
    <lineage>
        <taxon>Bacteria</taxon>
        <taxon>Pseudomonadati</taxon>
        <taxon>Pseudomonadota</taxon>
        <taxon>Gammaproteobacteria</taxon>
        <taxon>Lysobacterales</taxon>
        <taxon>Lysobacteraceae</taxon>
        <taxon>Pseudoxanthomonas</taxon>
    </lineage>
</organism>
<gene>
    <name evidence="1" type="ORF">SAMN06296058_0685</name>
</gene>
<reference evidence="1 2" key="1">
    <citation type="submission" date="2017-02" db="EMBL/GenBank/DDBJ databases">
        <authorList>
            <person name="Peterson S.W."/>
        </authorList>
    </citation>
    <scope>NUCLEOTIDE SEQUENCE [LARGE SCALE GENOMIC DNA]</scope>
    <source>
        <strain evidence="1 2">P15</strain>
    </source>
</reference>
<dbReference type="AlphaFoldDB" id="A0A1T5JC39"/>
<dbReference type="OrthoDB" id="5739856at2"/>
<sequence length="119" mass="12774">MFPPIYQLVAADAACKAVLGTPPRCYFGLAEENAARPYVVWHLAGGSPENLLDGPPPHDHFAGQVDIVADDQTSYIAAVTAVRAALERVGNVTSYNPGGKNAETGRLEYSFDAEFHVTR</sequence>
<dbReference type="RefSeq" id="WP_079723064.1">
    <property type="nucleotide sequence ID" value="NZ_BMCL01000003.1"/>
</dbReference>
<dbReference type="STRING" id="428993.SAMN06296058_0685"/>
<accession>A0A1T5JC39</accession>
<dbReference type="Proteomes" id="UP000190341">
    <property type="component" value="Unassembled WGS sequence"/>
</dbReference>
<keyword evidence="2" id="KW-1185">Reference proteome</keyword>
<dbReference type="InterPro" id="IPR021508">
    <property type="entry name" value="Gp17-like"/>
</dbReference>
<proteinExistence type="predicted"/>
<dbReference type="EMBL" id="FUZV01000001">
    <property type="protein sequence ID" value="SKC48808.1"/>
    <property type="molecule type" value="Genomic_DNA"/>
</dbReference>
<name>A0A1T5JC39_9GAMM</name>
<dbReference type="Pfam" id="PF11367">
    <property type="entry name" value="Tail_completion_gp17"/>
    <property type="match status" value="1"/>
</dbReference>
<protein>
    <recommendedName>
        <fullName evidence="3">DUF3168 domain-containing protein</fullName>
    </recommendedName>
</protein>